<keyword evidence="2" id="KW-1185">Reference proteome</keyword>
<evidence type="ECO:0000313" key="2">
    <source>
        <dbReference type="Proteomes" id="UP001459277"/>
    </source>
</evidence>
<protein>
    <submittedName>
        <fullName evidence="1">Uncharacterized protein</fullName>
    </submittedName>
</protein>
<dbReference type="AlphaFoldDB" id="A0AAW2D7U6"/>
<organism evidence="1 2">
    <name type="scientific">Lithocarpus litseifolius</name>
    <dbReference type="NCBI Taxonomy" id="425828"/>
    <lineage>
        <taxon>Eukaryota</taxon>
        <taxon>Viridiplantae</taxon>
        <taxon>Streptophyta</taxon>
        <taxon>Embryophyta</taxon>
        <taxon>Tracheophyta</taxon>
        <taxon>Spermatophyta</taxon>
        <taxon>Magnoliopsida</taxon>
        <taxon>eudicotyledons</taxon>
        <taxon>Gunneridae</taxon>
        <taxon>Pentapetalae</taxon>
        <taxon>rosids</taxon>
        <taxon>fabids</taxon>
        <taxon>Fagales</taxon>
        <taxon>Fagaceae</taxon>
        <taxon>Lithocarpus</taxon>
    </lineage>
</organism>
<evidence type="ECO:0000313" key="1">
    <source>
        <dbReference type="EMBL" id="KAL0004761.1"/>
    </source>
</evidence>
<dbReference type="Proteomes" id="UP001459277">
    <property type="component" value="Unassembled WGS sequence"/>
</dbReference>
<comment type="caution">
    <text evidence="1">The sequence shown here is derived from an EMBL/GenBank/DDBJ whole genome shotgun (WGS) entry which is preliminary data.</text>
</comment>
<reference evidence="1 2" key="1">
    <citation type="submission" date="2024-01" db="EMBL/GenBank/DDBJ databases">
        <title>A telomere-to-telomere, gap-free genome of sweet tea (Lithocarpus litseifolius).</title>
        <authorList>
            <person name="Zhou J."/>
        </authorList>
    </citation>
    <scope>NUCLEOTIDE SEQUENCE [LARGE SCALE GENOMIC DNA]</scope>
    <source>
        <strain evidence="1">Zhou-2022a</strain>
        <tissue evidence="1">Leaf</tissue>
    </source>
</reference>
<gene>
    <name evidence="1" type="ORF">SO802_012322</name>
</gene>
<accession>A0AAW2D7U6</accession>
<sequence>MASSIINVPFQAMKGVDCHYVGLKPSTSSKFSCVKTAIRVRSPRLFVVRASEKHDGPIKKLGLSDAECEAAVVAGNVPEAPPVPPKPVAPAGTPVVHLIPKPLKLE</sequence>
<dbReference type="EMBL" id="JAZDWU010000004">
    <property type="protein sequence ID" value="KAL0004761.1"/>
    <property type="molecule type" value="Genomic_DNA"/>
</dbReference>
<name>A0AAW2D7U6_9ROSI</name>
<proteinExistence type="predicted"/>